<name>A0A7V3VRY2_9BACT</name>
<keyword evidence="1" id="KW-0472">Membrane</keyword>
<dbReference type="EMBL" id="DTPE01000006">
    <property type="protein sequence ID" value="HGE74522.1"/>
    <property type="molecule type" value="Genomic_DNA"/>
</dbReference>
<reference evidence="2" key="1">
    <citation type="journal article" date="2020" name="mSystems">
        <title>Genome- and Community-Level Interaction Insights into Carbon Utilization and Element Cycling Functions of Hydrothermarchaeota in Hydrothermal Sediment.</title>
        <authorList>
            <person name="Zhou Z."/>
            <person name="Liu Y."/>
            <person name="Xu W."/>
            <person name="Pan J."/>
            <person name="Luo Z.H."/>
            <person name="Li M."/>
        </authorList>
    </citation>
    <scope>NUCLEOTIDE SEQUENCE [LARGE SCALE GENOMIC DNA]</scope>
    <source>
        <strain evidence="2">SpSt-966</strain>
    </source>
</reference>
<sequence length="202" mass="23943">MDIEKYHDQDLKNANNYIWIALSVFVPFVLYYVTYKMAISLDTHISHKKEIYSNVDGGRIPSDLKADLKGFPVTTINYYWLFLLSGIFEFLIGTFYPINLKTLYIPTPLIFAFLLNFMFFVLFADIVSKRFYVHQLIEDDVNRYIINSPSSVRTFKNRNGLLFLIFSILTLEIYAYVFLFLVTKEYLSHIQIDYEELERVKK</sequence>
<dbReference type="AlphaFoldDB" id="A0A7V3VRY2"/>
<evidence type="ECO:0000313" key="2">
    <source>
        <dbReference type="EMBL" id="HGE74522.1"/>
    </source>
</evidence>
<feature type="transmembrane region" description="Helical" evidence="1">
    <location>
        <begin position="104"/>
        <end position="127"/>
    </location>
</feature>
<feature type="transmembrane region" description="Helical" evidence="1">
    <location>
        <begin position="17"/>
        <end position="35"/>
    </location>
</feature>
<protein>
    <submittedName>
        <fullName evidence="2">Uncharacterized protein</fullName>
    </submittedName>
</protein>
<comment type="caution">
    <text evidence="2">The sequence shown here is derived from an EMBL/GenBank/DDBJ whole genome shotgun (WGS) entry which is preliminary data.</text>
</comment>
<proteinExistence type="predicted"/>
<accession>A0A7V3VRY2</accession>
<organism evidence="2">
    <name type="scientific">Mesoaciditoga lauensis</name>
    <dbReference type="NCBI Taxonomy" id="1495039"/>
    <lineage>
        <taxon>Bacteria</taxon>
        <taxon>Thermotogati</taxon>
        <taxon>Thermotogota</taxon>
        <taxon>Thermotogae</taxon>
        <taxon>Mesoaciditogales</taxon>
        <taxon>Mesoaciditogaceae</taxon>
        <taxon>Mesoaciditoga</taxon>
    </lineage>
</organism>
<keyword evidence="1" id="KW-1133">Transmembrane helix</keyword>
<evidence type="ECO:0000256" key="1">
    <source>
        <dbReference type="SAM" id="Phobius"/>
    </source>
</evidence>
<feature type="transmembrane region" description="Helical" evidence="1">
    <location>
        <begin position="78"/>
        <end position="98"/>
    </location>
</feature>
<gene>
    <name evidence="2" type="ORF">ENX73_00145</name>
</gene>
<feature type="transmembrane region" description="Helical" evidence="1">
    <location>
        <begin position="161"/>
        <end position="182"/>
    </location>
</feature>
<keyword evidence="1" id="KW-0812">Transmembrane</keyword>